<feature type="transmembrane region" description="Helical" evidence="1">
    <location>
        <begin position="36"/>
        <end position="58"/>
    </location>
</feature>
<proteinExistence type="predicted"/>
<dbReference type="Proteomes" id="UP001223336">
    <property type="component" value="Unassembled WGS sequence"/>
</dbReference>
<dbReference type="EMBL" id="JAVFKN010000047">
    <property type="protein sequence ID" value="MDQ5770944.1"/>
    <property type="molecule type" value="Genomic_DNA"/>
</dbReference>
<organism evidence="3">
    <name type="scientific">Thiothrix subterranea</name>
    <dbReference type="NCBI Taxonomy" id="2735563"/>
    <lineage>
        <taxon>Bacteria</taxon>
        <taxon>Pseudomonadati</taxon>
        <taxon>Pseudomonadota</taxon>
        <taxon>Gammaproteobacteria</taxon>
        <taxon>Thiotrichales</taxon>
        <taxon>Thiotrichaceae</taxon>
        <taxon>Thiothrix</taxon>
    </lineage>
</organism>
<feature type="transmembrane region" description="Helical" evidence="1">
    <location>
        <begin position="110"/>
        <end position="133"/>
    </location>
</feature>
<accession>A0AA51MMU3</accession>
<keyword evidence="4" id="KW-1185">Reference proteome</keyword>
<reference evidence="3 4" key="1">
    <citation type="submission" date="2023-08" db="EMBL/GenBank/DDBJ databases">
        <title>New molecular markers tilS and rpoB for phylogenetic and monitoring studies of the genus Thiothrix biodiversity.</title>
        <authorList>
            <person name="Ravin N.V."/>
            <person name="Smolyakov D."/>
            <person name="Markov N.D."/>
            <person name="Beletsky A.V."/>
            <person name="Mardanov A.V."/>
            <person name="Rudenko T.S."/>
            <person name="Grabovich M.Y."/>
        </authorList>
    </citation>
    <scope>NUCLEOTIDE SEQUENCE</scope>
    <source>
        <strain evidence="3">DNT52</strain>
        <strain evidence="2 4">H33</strain>
    </source>
</reference>
<gene>
    <name evidence="2" type="ORF">RCC75_20610</name>
    <name evidence="3" type="ORF">RCG00_21375</name>
</gene>
<dbReference type="AlphaFoldDB" id="A0AA51MMU3"/>
<evidence type="ECO:0000313" key="4">
    <source>
        <dbReference type="Proteomes" id="UP001223336"/>
    </source>
</evidence>
<protein>
    <submittedName>
        <fullName evidence="3">Uncharacterized protein</fullName>
    </submittedName>
</protein>
<evidence type="ECO:0000256" key="1">
    <source>
        <dbReference type="SAM" id="Phobius"/>
    </source>
</evidence>
<evidence type="ECO:0000313" key="3">
    <source>
        <dbReference type="EMBL" id="WML86820.1"/>
    </source>
</evidence>
<evidence type="ECO:0000313" key="2">
    <source>
        <dbReference type="EMBL" id="MDQ5770944.1"/>
    </source>
</evidence>
<dbReference type="Pfam" id="PF20587">
    <property type="entry name" value="DUF6789"/>
    <property type="match status" value="1"/>
</dbReference>
<sequence length="147" mass="15447">MNNVSKGIVAGLVATVVLSILMVMKNSMGMLPEMDIIKMLASMMGGAIMMGWAMHFMVGAGYGVALSVFHGMLPGSSLLVKGMVLGVIGWLVMMLMLMPMMGAGLFGLNFGMMAPVATLMLHVIFGAVLGVSYRMLLGHADHVHSAA</sequence>
<feature type="transmembrane region" description="Helical" evidence="1">
    <location>
        <begin position="78"/>
        <end position="98"/>
    </location>
</feature>
<dbReference type="InterPro" id="IPR046739">
    <property type="entry name" value="DUF6789"/>
</dbReference>
<keyword evidence="1" id="KW-0472">Membrane</keyword>
<keyword evidence="1" id="KW-0812">Transmembrane</keyword>
<name>A0AA51MMU3_9GAMM</name>
<dbReference type="EMBL" id="CP133217">
    <property type="protein sequence ID" value="WML86820.1"/>
    <property type="molecule type" value="Genomic_DNA"/>
</dbReference>
<feature type="transmembrane region" description="Helical" evidence="1">
    <location>
        <begin position="6"/>
        <end position="24"/>
    </location>
</feature>
<dbReference type="RefSeq" id="WP_308136596.1">
    <property type="nucleotide sequence ID" value="NZ_CP133217.1"/>
</dbReference>
<dbReference type="Proteomes" id="UP001229862">
    <property type="component" value="Chromosome"/>
</dbReference>
<keyword evidence="1" id="KW-1133">Transmembrane helix</keyword>